<dbReference type="GO" id="GO:0005737">
    <property type="term" value="C:cytoplasm"/>
    <property type="evidence" value="ECO:0007669"/>
    <property type="project" value="TreeGrafter"/>
</dbReference>
<accession>A0A1G7CGA1</accession>
<dbReference type="RefSeq" id="WP_092078709.1">
    <property type="nucleotide sequence ID" value="NZ_FNAQ01000009.1"/>
</dbReference>
<dbReference type="GO" id="GO:0004029">
    <property type="term" value="F:aldehyde dehydrogenase (NAD+) activity"/>
    <property type="evidence" value="ECO:0007669"/>
    <property type="project" value="TreeGrafter"/>
</dbReference>
<protein>
    <submittedName>
        <fullName evidence="2">Uncharacterized conserved protein YbjT, contains NAD(P)-binding and DUF2867 domains</fullName>
    </submittedName>
</protein>
<dbReference type="InterPro" id="IPR021295">
    <property type="entry name" value="DUF2867"/>
</dbReference>
<feature type="domain" description="NAD(P)-binding" evidence="1">
    <location>
        <begin position="13"/>
        <end position="124"/>
    </location>
</feature>
<dbReference type="InterPro" id="IPR016040">
    <property type="entry name" value="NAD(P)-bd_dom"/>
</dbReference>
<dbReference type="Pfam" id="PF11066">
    <property type="entry name" value="DUF2867"/>
    <property type="match status" value="1"/>
</dbReference>
<reference evidence="3" key="1">
    <citation type="submission" date="2016-10" db="EMBL/GenBank/DDBJ databases">
        <authorList>
            <person name="Varghese N."/>
            <person name="Submissions S."/>
        </authorList>
    </citation>
    <scope>NUCLEOTIDE SEQUENCE [LARGE SCALE GENOMIC DNA]</scope>
    <source>
        <strain evidence="3">DSM 8987</strain>
    </source>
</reference>
<dbReference type="AlphaFoldDB" id="A0A1G7CGA1"/>
<sequence length="484" mass="53732">MPTTATRRILITGATGYIGRRLKDRLLQRADLQLRLLVRDPNRLRPEVRQRVEVVQGDSFDATALQKALQQVDMAFYLIHSMGSGPDYAARDRRSAEQFRDACIAAGVARLIYLGGLGRMENASEHLRSRLETGAILSARPETLQTLWFRAGVILGAGSASFEIIHHLTQKLPVMLTPRWVTTRTQAIAVEDVLTYLEAAIDLPAAGNWQIDIGSEPTDFRGLMQAAAASLGLKRWLIPVPLLSPKLSSYWLMLFTPVPYSIAAALVEGLKSETLVENDHAKQLFPTIVPRTLPQAFQLALQELESDAVLSRWCDSSAGEVCDLSPPADPKALVYRDCRQFALAGLTPARVFSQLCQLGGAAGWGGYDPLWSLRGMIDKLMGGVGLNRGRRVPAQLRVGDAVDFWKVVDLRPNKRLLLLAQMKLPGKGWLEFVIDDDWLIQTAHFFPKGLGGRLYWYLVMPFHALVFERMGRRLLAQAAKMPAS</sequence>
<gene>
    <name evidence="2" type="ORF">SAMN05661003_10981</name>
</gene>
<dbReference type="Proteomes" id="UP000243205">
    <property type="component" value="Unassembled WGS sequence"/>
</dbReference>
<dbReference type="OrthoDB" id="9774199at2"/>
<name>A0A1G7CGA1_9BACT</name>
<evidence type="ECO:0000259" key="1">
    <source>
        <dbReference type="Pfam" id="PF13460"/>
    </source>
</evidence>
<dbReference type="SUPFAM" id="SSF51735">
    <property type="entry name" value="NAD(P)-binding Rossmann-fold domains"/>
    <property type="match status" value="1"/>
</dbReference>
<organism evidence="2 3">
    <name type="scientific">Desulfuromonas thiophila</name>
    <dbReference type="NCBI Taxonomy" id="57664"/>
    <lineage>
        <taxon>Bacteria</taxon>
        <taxon>Pseudomonadati</taxon>
        <taxon>Thermodesulfobacteriota</taxon>
        <taxon>Desulfuromonadia</taxon>
        <taxon>Desulfuromonadales</taxon>
        <taxon>Desulfuromonadaceae</taxon>
        <taxon>Desulfuromonas</taxon>
    </lineage>
</organism>
<dbReference type="InterPro" id="IPR051783">
    <property type="entry name" value="NAD(P)-dependent_oxidoreduct"/>
</dbReference>
<proteinExistence type="predicted"/>
<dbReference type="InterPro" id="IPR036291">
    <property type="entry name" value="NAD(P)-bd_dom_sf"/>
</dbReference>
<evidence type="ECO:0000313" key="2">
    <source>
        <dbReference type="EMBL" id="SDE38368.1"/>
    </source>
</evidence>
<dbReference type="PANTHER" id="PTHR48079">
    <property type="entry name" value="PROTEIN YEEZ"/>
    <property type="match status" value="1"/>
</dbReference>
<dbReference type="Gene3D" id="3.40.50.720">
    <property type="entry name" value="NAD(P)-binding Rossmann-like Domain"/>
    <property type="match status" value="1"/>
</dbReference>
<evidence type="ECO:0000313" key="3">
    <source>
        <dbReference type="Proteomes" id="UP000243205"/>
    </source>
</evidence>
<dbReference type="Pfam" id="PF13460">
    <property type="entry name" value="NAD_binding_10"/>
    <property type="match status" value="1"/>
</dbReference>
<dbReference type="STRING" id="57664.SAMN05661003_10981"/>
<dbReference type="EMBL" id="FNAQ01000009">
    <property type="protein sequence ID" value="SDE38368.1"/>
    <property type="molecule type" value="Genomic_DNA"/>
</dbReference>
<keyword evidence="3" id="KW-1185">Reference proteome</keyword>
<dbReference type="PANTHER" id="PTHR48079:SF6">
    <property type="entry name" value="NAD(P)-BINDING DOMAIN-CONTAINING PROTEIN-RELATED"/>
    <property type="match status" value="1"/>
</dbReference>